<dbReference type="InterPro" id="IPR028994">
    <property type="entry name" value="Integrin_alpha_N"/>
</dbReference>
<dbReference type="SUPFAM" id="SSF63446">
    <property type="entry name" value="Type I dockerin domain"/>
    <property type="match status" value="1"/>
</dbReference>
<proteinExistence type="predicted"/>
<dbReference type="AlphaFoldDB" id="F4XRC6"/>
<gene>
    <name evidence="3" type="ORF">LYNGBM3L_75270</name>
</gene>
<evidence type="ECO:0000313" key="4">
    <source>
        <dbReference type="Proteomes" id="UP000003959"/>
    </source>
</evidence>
<dbReference type="GO" id="GO:0008305">
    <property type="term" value="C:integrin complex"/>
    <property type="evidence" value="ECO:0007669"/>
    <property type="project" value="InterPro"/>
</dbReference>
<protein>
    <recommendedName>
        <fullName evidence="5">FG-GAP repeat protein</fullName>
    </recommendedName>
</protein>
<dbReference type="GO" id="GO:0000272">
    <property type="term" value="P:polysaccharide catabolic process"/>
    <property type="evidence" value="ECO:0007669"/>
    <property type="project" value="InterPro"/>
</dbReference>
<dbReference type="InterPro" id="IPR018247">
    <property type="entry name" value="EF_Hand_1_Ca_BS"/>
</dbReference>
<dbReference type="InterPro" id="IPR000413">
    <property type="entry name" value="Integrin_alpha"/>
</dbReference>
<accession>F4XRC6</accession>
<evidence type="ECO:0008006" key="5">
    <source>
        <dbReference type="Google" id="ProtNLM"/>
    </source>
</evidence>
<dbReference type="PROSITE" id="PS00018">
    <property type="entry name" value="EF_HAND_1"/>
    <property type="match status" value="2"/>
</dbReference>
<dbReference type="InterPro" id="IPR036439">
    <property type="entry name" value="Dockerin_dom_sf"/>
</dbReference>
<keyword evidence="2" id="KW-0325">Glycoprotein</keyword>
<dbReference type="Proteomes" id="UP000003959">
    <property type="component" value="Unassembled WGS sequence"/>
</dbReference>
<dbReference type="SUPFAM" id="SSF69318">
    <property type="entry name" value="Integrin alpha N-terminal domain"/>
    <property type="match status" value="1"/>
</dbReference>
<dbReference type="PRINTS" id="PR01185">
    <property type="entry name" value="INTEGRINA"/>
</dbReference>
<keyword evidence="4" id="KW-1185">Reference proteome</keyword>
<evidence type="ECO:0000313" key="3">
    <source>
        <dbReference type="EMBL" id="EGJ32855.1"/>
    </source>
</evidence>
<evidence type="ECO:0000256" key="1">
    <source>
        <dbReference type="ARBA" id="ARBA00022729"/>
    </source>
</evidence>
<sequence>MVLDTFVNDYTIGMEIKPEADVLGDRSHVDLIHAALSDGSLQSVQPAGDLNGDGLGDAYIITVNYEDIAGERKQVLQRVRHTYLGTVDSLELVPDERLVLATSVPFETNHRPPWSGWPEDWLPAFLARGGIFPIGDVDGDGFEDHVVGTPGDVSGTGTATVLFGPADKENFVVFNGDMQDIGLPTNPGRFGDFAGRLGDLNGDGFEDFFIGYWGHGEYLYIFHGRDFGRDLPADIDRNGTVDFADFLVLAYNYGNENVTRSEGDLDGDGLVAFSDFIVLRDTFGQSKGNVPHANG</sequence>
<organism evidence="3 4">
    <name type="scientific">Moorena producens 3L</name>
    <dbReference type="NCBI Taxonomy" id="489825"/>
    <lineage>
        <taxon>Bacteria</taxon>
        <taxon>Bacillati</taxon>
        <taxon>Cyanobacteriota</taxon>
        <taxon>Cyanophyceae</taxon>
        <taxon>Coleofasciculales</taxon>
        <taxon>Coleofasciculaceae</taxon>
        <taxon>Moorena</taxon>
    </lineage>
</organism>
<dbReference type="HOGENOM" id="CLU_942737_0_0_3"/>
<dbReference type="GO" id="GO:0007155">
    <property type="term" value="P:cell adhesion"/>
    <property type="evidence" value="ECO:0007669"/>
    <property type="project" value="InterPro"/>
</dbReference>
<dbReference type="Gene3D" id="1.10.1330.10">
    <property type="entry name" value="Dockerin domain"/>
    <property type="match status" value="1"/>
</dbReference>
<dbReference type="InterPro" id="IPR013517">
    <property type="entry name" value="FG-GAP"/>
</dbReference>
<evidence type="ECO:0000256" key="2">
    <source>
        <dbReference type="ARBA" id="ARBA00023180"/>
    </source>
</evidence>
<dbReference type="EMBL" id="GL890889">
    <property type="protein sequence ID" value="EGJ32855.1"/>
    <property type="molecule type" value="Genomic_DNA"/>
</dbReference>
<name>F4XRC6_9CYAN</name>
<dbReference type="Gene3D" id="2.130.10.130">
    <property type="entry name" value="Integrin alpha, N-terminal"/>
    <property type="match status" value="1"/>
</dbReference>
<keyword evidence="1" id="KW-0732">Signal</keyword>
<reference evidence="4" key="1">
    <citation type="journal article" date="2011" name="Proc. Natl. Acad. Sci. U.S.A.">
        <title>Genomic insights into the physiology and ecology of the marine filamentous cyanobacterium Lyngbya majuscula.</title>
        <authorList>
            <person name="Jones A.C."/>
            <person name="Monroe E.A."/>
            <person name="Podell S."/>
            <person name="Hess W.R."/>
            <person name="Klages S."/>
            <person name="Esquenazi E."/>
            <person name="Niessen S."/>
            <person name="Hoover H."/>
            <person name="Rothmann M."/>
            <person name="Lasken R.S."/>
            <person name="Yates J.R.III."/>
            <person name="Reinhardt R."/>
            <person name="Kube M."/>
            <person name="Burkart M.D."/>
            <person name="Allen E.E."/>
            <person name="Dorrestein P.C."/>
            <person name="Gerwick W.H."/>
            <person name="Gerwick L."/>
        </authorList>
    </citation>
    <scope>NUCLEOTIDE SEQUENCE [LARGE SCALE GENOMIC DNA]</scope>
    <source>
        <strain evidence="4">3L</strain>
    </source>
</reference>
<dbReference type="Pfam" id="PF01839">
    <property type="entry name" value="FG-GAP"/>
    <property type="match status" value="1"/>
</dbReference>